<keyword evidence="1" id="KW-0732">Signal</keyword>
<evidence type="ECO:0000313" key="3">
    <source>
        <dbReference type="EMBL" id="SKB51628.1"/>
    </source>
</evidence>
<reference evidence="4" key="1">
    <citation type="submission" date="2017-02" db="EMBL/GenBank/DDBJ databases">
        <authorList>
            <person name="Varghese N."/>
            <person name="Submissions S."/>
        </authorList>
    </citation>
    <scope>NUCLEOTIDE SEQUENCE [LARGE SCALE GENOMIC DNA]</scope>
    <source>
        <strain evidence="4">DSM 24967</strain>
    </source>
</reference>
<evidence type="ECO:0000256" key="1">
    <source>
        <dbReference type="SAM" id="SignalP"/>
    </source>
</evidence>
<accession>A0A1T5BWC6</accession>
<feature type="domain" description="SnoaL-like" evidence="2">
    <location>
        <begin position="37"/>
        <end position="151"/>
    </location>
</feature>
<organism evidence="3 4">
    <name type="scientific">Parabacteroides chartae</name>
    <dbReference type="NCBI Taxonomy" id="1037355"/>
    <lineage>
        <taxon>Bacteria</taxon>
        <taxon>Pseudomonadati</taxon>
        <taxon>Bacteroidota</taxon>
        <taxon>Bacteroidia</taxon>
        <taxon>Bacteroidales</taxon>
        <taxon>Tannerellaceae</taxon>
        <taxon>Parabacteroides</taxon>
    </lineage>
</organism>
<keyword evidence="4" id="KW-1185">Reference proteome</keyword>
<evidence type="ECO:0000259" key="2">
    <source>
        <dbReference type="Pfam" id="PF13474"/>
    </source>
</evidence>
<dbReference type="Gene3D" id="3.10.450.50">
    <property type="match status" value="1"/>
</dbReference>
<dbReference type="InterPro" id="IPR032710">
    <property type="entry name" value="NTF2-like_dom_sf"/>
</dbReference>
<feature type="signal peptide" evidence="1">
    <location>
        <begin position="1"/>
        <end position="21"/>
    </location>
</feature>
<dbReference type="EMBL" id="FUYQ01000009">
    <property type="protein sequence ID" value="SKB51628.1"/>
    <property type="molecule type" value="Genomic_DNA"/>
</dbReference>
<sequence length="306" mass="34593">MKTKWLLFLLLIPLFACTTQSTSPLSKAEKDKIQGEVKAAANEIRKACDEVNADALTGAILDSPDFLYMMNGNVITHKEFVENVKPIFAEMKSQKITILDEQFAFPDNTSVLYVANYTDTVHYKDGRVTLDESGIWTMLFKNTDKGWKMAYGSETFITRPLLDKSTGGLNQMELVKQFAGTWKGEMGKDTSFVWSSNGEFKDNVLLFDLKMMVKGKLISEGKSSVVYDKRSGKFIETEQIKGSDPVVYAWWFTANNMINSVMIHDIATPDKAAMNATLEFSKDGTAKQVFYKSEKEVWSVNYTRQK</sequence>
<name>A0A1T5BWC6_9BACT</name>
<evidence type="ECO:0000313" key="4">
    <source>
        <dbReference type="Proteomes" id="UP000190852"/>
    </source>
</evidence>
<dbReference type="AlphaFoldDB" id="A0A1T5BWC6"/>
<feature type="chain" id="PRO_5012075067" evidence="1">
    <location>
        <begin position="22"/>
        <end position="306"/>
    </location>
</feature>
<protein>
    <submittedName>
        <fullName evidence="3">SnoaL-like domain-containing protein</fullName>
    </submittedName>
</protein>
<dbReference type="RefSeq" id="WP_079683109.1">
    <property type="nucleotide sequence ID" value="NZ_FUYQ01000009.1"/>
</dbReference>
<dbReference type="Proteomes" id="UP000190852">
    <property type="component" value="Unassembled WGS sequence"/>
</dbReference>
<dbReference type="Pfam" id="PF13474">
    <property type="entry name" value="SnoaL_3"/>
    <property type="match status" value="1"/>
</dbReference>
<proteinExistence type="predicted"/>
<gene>
    <name evidence="3" type="ORF">SAMN05660349_01526</name>
</gene>
<dbReference type="InterPro" id="IPR037401">
    <property type="entry name" value="SnoaL-like"/>
</dbReference>
<dbReference type="SUPFAM" id="SSF54427">
    <property type="entry name" value="NTF2-like"/>
    <property type="match status" value="1"/>
</dbReference>